<evidence type="ECO:0000313" key="13">
    <source>
        <dbReference type="EMBL" id="ACV12496.1"/>
    </source>
</evidence>
<dbReference type="GO" id="GO:0005524">
    <property type="term" value="F:ATP binding"/>
    <property type="evidence" value="ECO:0007669"/>
    <property type="project" value="UniProtKB-KW"/>
</dbReference>
<dbReference type="SUPFAM" id="SSF81653">
    <property type="entry name" value="Calcium ATPase, transduction domain A"/>
    <property type="match status" value="1"/>
</dbReference>
<keyword evidence="14" id="KW-1185">Reference proteome</keyword>
<dbReference type="Proteomes" id="UP000002071">
    <property type="component" value="Chromosome"/>
</dbReference>
<comment type="subcellular location">
    <subcellularLocation>
        <location evidence="1">Cell membrane</location>
        <topology evidence="1">Multi-pass membrane protein</topology>
    </subcellularLocation>
</comment>
<dbReference type="PROSITE" id="PS00154">
    <property type="entry name" value="ATPASE_E1_E2"/>
    <property type="match status" value="1"/>
</dbReference>
<keyword evidence="2" id="KW-1003">Cell membrane</keyword>
<evidence type="ECO:0000256" key="10">
    <source>
        <dbReference type="SAM" id="MobiDB-lite"/>
    </source>
</evidence>
<dbReference type="SUPFAM" id="SSF81665">
    <property type="entry name" value="Calcium ATPase, transmembrane domain M"/>
    <property type="match status" value="1"/>
</dbReference>
<keyword evidence="4" id="KW-0479">Metal-binding</keyword>
<dbReference type="Gene3D" id="3.40.50.1000">
    <property type="entry name" value="HAD superfamily/HAD-like"/>
    <property type="match status" value="1"/>
</dbReference>
<dbReference type="Pfam" id="PF00690">
    <property type="entry name" value="Cation_ATPase_N"/>
    <property type="match status" value="1"/>
</dbReference>
<keyword evidence="6" id="KW-0067">ATP-binding</keyword>
<feature type="transmembrane region" description="Helical" evidence="11">
    <location>
        <begin position="775"/>
        <end position="797"/>
    </location>
</feature>
<feature type="region of interest" description="Disordered" evidence="10">
    <location>
        <begin position="23"/>
        <end position="42"/>
    </location>
</feature>
<dbReference type="KEGG" id="hut:Huta_2329"/>
<dbReference type="GO" id="GO:0016887">
    <property type="term" value="F:ATP hydrolysis activity"/>
    <property type="evidence" value="ECO:0007669"/>
    <property type="project" value="InterPro"/>
</dbReference>
<dbReference type="GO" id="GO:0046873">
    <property type="term" value="F:metal ion transmembrane transporter activity"/>
    <property type="evidence" value="ECO:0007669"/>
    <property type="project" value="UniProtKB-ARBA"/>
</dbReference>
<feature type="region of interest" description="Disordered" evidence="10">
    <location>
        <begin position="170"/>
        <end position="189"/>
    </location>
</feature>
<evidence type="ECO:0000256" key="4">
    <source>
        <dbReference type="ARBA" id="ARBA00022723"/>
    </source>
</evidence>
<reference evidence="13 14" key="1">
    <citation type="journal article" date="2009" name="Stand. Genomic Sci.">
        <title>Complete genome sequence of Halorhabdus utahensis type strain (AX-2).</title>
        <authorList>
            <person name="Anderson I."/>
            <person name="Tindall B.J."/>
            <person name="Pomrenke H."/>
            <person name="Goker M."/>
            <person name="Lapidus A."/>
            <person name="Nolan M."/>
            <person name="Copeland A."/>
            <person name="Glavina Del Rio T."/>
            <person name="Chen F."/>
            <person name="Tice H."/>
            <person name="Cheng J.F."/>
            <person name="Lucas S."/>
            <person name="Chertkov O."/>
            <person name="Bruce D."/>
            <person name="Brettin T."/>
            <person name="Detter J.C."/>
            <person name="Han C."/>
            <person name="Goodwin L."/>
            <person name="Land M."/>
            <person name="Hauser L."/>
            <person name="Chang Y.J."/>
            <person name="Jeffries C.D."/>
            <person name="Pitluck S."/>
            <person name="Pati A."/>
            <person name="Mavromatis K."/>
            <person name="Ivanova N."/>
            <person name="Ovchinnikova G."/>
            <person name="Chen A."/>
            <person name="Palaniappan K."/>
            <person name="Chain P."/>
            <person name="Rohde M."/>
            <person name="Bristow J."/>
            <person name="Eisen J.A."/>
            <person name="Markowitz V."/>
            <person name="Hugenholtz P."/>
            <person name="Kyrpides N.C."/>
            <person name="Klenk H.P."/>
        </authorList>
    </citation>
    <scope>NUCLEOTIDE SEQUENCE [LARGE SCALE GENOMIC DNA]</scope>
    <source>
        <strain evidence="14">DSM 12940 / JCM 11049 / AX-2</strain>
    </source>
</reference>
<accession>C7NVH3</accession>
<evidence type="ECO:0000256" key="8">
    <source>
        <dbReference type="ARBA" id="ARBA00022989"/>
    </source>
</evidence>
<dbReference type="SFLD" id="SFLDF00027">
    <property type="entry name" value="p-type_atpase"/>
    <property type="match status" value="1"/>
</dbReference>
<feature type="domain" description="Cation-transporting P-type ATPase N-terminal" evidence="12">
    <location>
        <begin position="9"/>
        <end position="82"/>
    </location>
</feature>
<dbReference type="GO" id="GO:0019829">
    <property type="term" value="F:ATPase-coupled monoatomic cation transmembrane transporter activity"/>
    <property type="evidence" value="ECO:0007669"/>
    <property type="project" value="UniProtKB-ARBA"/>
</dbReference>
<dbReference type="GO" id="GO:0005886">
    <property type="term" value="C:plasma membrane"/>
    <property type="evidence" value="ECO:0007669"/>
    <property type="project" value="UniProtKB-SubCell"/>
</dbReference>
<protein>
    <submittedName>
        <fullName evidence="13">ATPase, P-type (Transporting), HAD superfamily, subfamily IC</fullName>
    </submittedName>
</protein>
<dbReference type="GO" id="GO:0098662">
    <property type="term" value="P:inorganic cation transmembrane transport"/>
    <property type="evidence" value="ECO:0007669"/>
    <property type="project" value="UniProtKB-ARBA"/>
</dbReference>
<dbReference type="InterPro" id="IPR004014">
    <property type="entry name" value="ATPase_P-typ_cation-transptr_N"/>
</dbReference>
<evidence type="ECO:0000256" key="7">
    <source>
        <dbReference type="ARBA" id="ARBA00022967"/>
    </source>
</evidence>
<evidence type="ECO:0000256" key="11">
    <source>
        <dbReference type="SAM" id="Phobius"/>
    </source>
</evidence>
<dbReference type="RefSeq" id="WP_015790063.1">
    <property type="nucleotide sequence ID" value="NC_013158.1"/>
</dbReference>
<evidence type="ECO:0000256" key="9">
    <source>
        <dbReference type="ARBA" id="ARBA00023136"/>
    </source>
</evidence>
<feature type="compositionally biased region" description="Acidic residues" evidence="10">
    <location>
        <begin position="375"/>
        <end position="385"/>
    </location>
</feature>
<dbReference type="PRINTS" id="PR00120">
    <property type="entry name" value="HATPASE"/>
</dbReference>
<name>C7NVH3_HALUD</name>
<dbReference type="Gene3D" id="2.70.150.10">
    <property type="entry name" value="Calcium-transporting ATPase, cytoplasmic transduction domain A"/>
    <property type="match status" value="1"/>
</dbReference>
<feature type="transmembrane region" description="Helical" evidence="11">
    <location>
        <begin position="689"/>
        <end position="715"/>
    </location>
</feature>
<dbReference type="PANTHER" id="PTHR42861">
    <property type="entry name" value="CALCIUM-TRANSPORTING ATPASE"/>
    <property type="match status" value="1"/>
</dbReference>
<feature type="transmembrane region" description="Helical" evidence="11">
    <location>
        <begin position="838"/>
        <end position="857"/>
    </location>
</feature>
<dbReference type="InterPro" id="IPR006068">
    <property type="entry name" value="ATPase_P-typ_cation-transptr_C"/>
</dbReference>
<dbReference type="AlphaFoldDB" id="C7NVH3"/>
<evidence type="ECO:0000259" key="12">
    <source>
        <dbReference type="SMART" id="SM00831"/>
    </source>
</evidence>
<feature type="transmembrane region" description="Helical" evidence="11">
    <location>
        <begin position="803"/>
        <end position="826"/>
    </location>
</feature>
<sequence length="901" mass="96831">MSEEEPETGWHSRSVESVLDALDSGTEGLSEDEVSRRREKYGPNEIRDDDEISPLAIFIDQFRDVLIYLLIFAMLISLGVGLLPDHSPEYVDAALIALILLANGIFGFVQDYQAEKSIEALKDLSTPDATVIREGERHIVDSAEVVPGDVIVVEGGDAIPADARLIESSSLETDESALTGESAQVTKDTEPVAEDAPIAERTDMVYMNTSAVRGRGQAVVTETGMDTEVGAIAEQLSETEDTQTPFQEEVDQLGRTIGAGIMAIIVFVGIIQLLFTSAGPISTLLVAITLAVAAVPEGLPAVVTLTLALGSRRLLTKNALVRRLPVVESLGSVDVILTDKTGTLTEDEMTVRRIFTNGREYDVTGTGTTPTGEFEHDDEEVEPDPLEPILRCGTICNNAERAPPDEDDAFFGDPTEVALKVSAEKAGIDPDIEHVREVPFSSARKRMTVVTGDGTAYMKGAPAVVLERCDRIREGGEIVELTDERRQAILDRNQSFASDALRVLGFAEKSNVDAEAEDDEIEDGMVFLGLQGMIDPAREEVPAAVEDCRSAGIDVVMATGDNRETAIAIGKEIGFDPEGAMTGAEVEQLSDAELAEAVEDVEIFARMAPDQKVRVLEAVLSHGHNVAMTGDGVNDAPALKRADVGVSMGERGTDVAQQSSDMVLLDDNFASIRDAVAEGRGVFDNIRKFVNFLLSANAGEVLAVFFGVLIGSALFPDQFSSGSEALILTPVMLLWINLVTDGLPALALGVDPKTDGIMDRPPRGADEPVINRHSLVLILTFGLIYAAIGLPLFFHGLSESGDIIVAQTLLFTFIVIGEIIQAQILRWPYGLSLFSNKWLVGALGSSIVLHLGVLYTPVNTFFSVTPLGWTHWLWMAAAVGAFTVLGTALVLGLDRIYDEHA</sequence>
<feature type="transmembrane region" description="Helical" evidence="11">
    <location>
        <begin position="65"/>
        <end position="84"/>
    </location>
</feature>
<dbReference type="InterPro" id="IPR044492">
    <property type="entry name" value="P_typ_ATPase_HD_dom"/>
</dbReference>
<dbReference type="InterPro" id="IPR023299">
    <property type="entry name" value="ATPase_P-typ_cyto_dom_N"/>
</dbReference>
<dbReference type="GO" id="GO:0015662">
    <property type="term" value="F:P-type ion transporter activity"/>
    <property type="evidence" value="ECO:0007669"/>
    <property type="project" value="UniProtKB-ARBA"/>
</dbReference>
<keyword evidence="5" id="KW-0547">Nucleotide-binding</keyword>
<dbReference type="STRING" id="519442.Huta_2329"/>
<dbReference type="SFLD" id="SFLDS00003">
    <property type="entry name" value="Haloacid_Dehalogenase"/>
    <property type="match status" value="1"/>
</dbReference>
<proteinExistence type="predicted"/>
<dbReference type="eggNOG" id="arCOG01578">
    <property type="taxonomic scope" value="Archaea"/>
</dbReference>
<dbReference type="Pfam" id="PF00689">
    <property type="entry name" value="Cation_ATPase_C"/>
    <property type="match status" value="1"/>
</dbReference>
<dbReference type="PRINTS" id="PR00119">
    <property type="entry name" value="CATATPASE"/>
</dbReference>
<feature type="transmembrane region" description="Helical" evidence="11">
    <location>
        <begin position="281"/>
        <end position="309"/>
    </location>
</feature>
<evidence type="ECO:0000256" key="6">
    <source>
        <dbReference type="ARBA" id="ARBA00022840"/>
    </source>
</evidence>
<dbReference type="InterPro" id="IPR023298">
    <property type="entry name" value="ATPase_P-typ_TM_dom_sf"/>
</dbReference>
<dbReference type="GeneID" id="8384628"/>
<evidence type="ECO:0000313" key="14">
    <source>
        <dbReference type="Proteomes" id="UP000002071"/>
    </source>
</evidence>
<dbReference type="SUPFAM" id="SSF56784">
    <property type="entry name" value="HAD-like"/>
    <property type="match status" value="1"/>
</dbReference>
<evidence type="ECO:0000256" key="2">
    <source>
        <dbReference type="ARBA" id="ARBA00022475"/>
    </source>
</evidence>
<dbReference type="NCBIfam" id="TIGR01494">
    <property type="entry name" value="ATPase_P-type"/>
    <property type="match status" value="4"/>
</dbReference>
<dbReference type="Gene3D" id="1.20.1110.10">
    <property type="entry name" value="Calcium-transporting ATPase, transmembrane domain"/>
    <property type="match status" value="1"/>
</dbReference>
<keyword evidence="8 11" id="KW-1133">Transmembrane helix</keyword>
<keyword evidence="9 11" id="KW-0472">Membrane</keyword>
<dbReference type="GO" id="GO:0046872">
    <property type="term" value="F:metal ion binding"/>
    <property type="evidence" value="ECO:0007669"/>
    <property type="project" value="UniProtKB-KW"/>
</dbReference>
<feature type="transmembrane region" description="Helical" evidence="11">
    <location>
        <begin position="727"/>
        <end position="750"/>
    </location>
</feature>
<dbReference type="InterPro" id="IPR008250">
    <property type="entry name" value="ATPase_P-typ_transduc_dom_A_sf"/>
</dbReference>
<feature type="transmembrane region" description="Helical" evidence="11">
    <location>
        <begin position="872"/>
        <end position="893"/>
    </location>
</feature>
<feature type="region of interest" description="Disordered" evidence="10">
    <location>
        <begin position="361"/>
        <end position="385"/>
    </location>
</feature>
<keyword evidence="3 11" id="KW-0812">Transmembrane</keyword>
<dbReference type="InterPro" id="IPR001757">
    <property type="entry name" value="P_typ_ATPase"/>
</dbReference>
<dbReference type="FunFam" id="2.70.150.10:FF:000016">
    <property type="entry name" value="Calcium-transporting P-type ATPase putative"/>
    <property type="match status" value="1"/>
</dbReference>
<evidence type="ECO:0000256" key="5">
    <source>
        <dbReference type="ARBA" id="ARBA00022741"/>
    </source>
</evidence>
<evidence type="ECO:0000256" key="3">
    <source>
        <dbReference type="ARBA" id="ARBA00022692"/>
    </source>
</evidence>
<dbReference type="OrthoDB" id="8588at2157"/>
<dbReference type="InterPro" id="IPR023214">
    <property type="entry name" value="HAD_sf"/>
</dbReference>
<gene>
    <name evidence="13" type="ordered locus">Huta_2329</name>
</gene>
<keyword evidence="7" id="KW-1278">Translocase</keyword>
<organism evidence="13 14">
    <name type="scientific">Halorhabdus utahensis (strain DSM 12940 / JCM 11049 / AX-2)</name>
    <dbReference type="NCBI Taxonomy" id="519442"/>
    <lineage>
        <taxon>Archaea</taxon>
        <taxon>Methanobacteriati</taxon>
        <taxon>Methanobacteriota</taxon>
        <taxon>Stenosarchaea group</taxon>
        <taxon>Halobacteria</taxon>
        <taxon>Halobacteriales</taxon>
        <taxon>Haloarculaceae</taxon>
        <taxon>Halorhabdus</taxon>
    </lineage>
</organism>
<feature type="compositionally biased region" description="Basic and acidic residues" evidence="10">
    <location>
        <begin position="33"/>
        <end position="42"/>
    </location>
</feature>
<dbReference type="InterPro" id="IPR018303">
    <property type="entry name" value="ATPase_P-typ_P_site"/>
</dbReference>
<dbReference type="HOGENOM" id="CLU_002360_3_3_2"/>
<dbReference type="SUPFAM" id="SSF81660">
    <property type="entry name" value="Metal cation-transporting ATPase, ATP-binding domain N"/>
    <property type="match status" value="1"/>
</dbReference>
<dbReference type="Gene3D" id="3.40.1110.10">
    <property type="entry name" value="Calcium-transporting ATPase, cytoplasmic domain N"/>
    <property type="match status" value="1"/>
</dbReference>
<dbReference type="SMART" id="SM00831">
    <property type="entry name" value="Cation_ATPase_N"/>
    <property type="match status" value="1"/>
</dbReference>
<dbReference type="InterPro" id="IPR059000">
    <property type="entry name" value="ATPase_P-type_domA"/>
</dbReference>
<feature type="transmembrane region" description="Helical" evidence="11">
    <location>
        <begin position="90"/>
        <end position="109"/>
    </location>
</feature>
<dbReference type="SFLD" id="SFLDG00002">
    <property type="entry name" value="C1.7:_P-type_atpase_like"/>
    <property type="match status" value="1"/>
</dbReference>
<feature type="transmembrane region" description="Helical" evidence="11">
    <location>
        <begin position="256"/>
        <end position="275"/>
    </location>
</feature>
<dbReference type="Pfam" id="PF13246">
    <property type="entry name" value="Cation_ATPase"/>
    <property type="match status" value="1"/>
</dbReference>
<dbReference type="Pfam" id="PF00122">
    <property type="entry name" value="E1-E2_ATPase"/>
    <property type="match status" value="1"/>
</dbReference>
<dbReference type="InterPro" id="IPR036412">
    <property type="entry name" value="HAD-like_sf"/>
</dbReference>
<dbReference type="EMBL" id="CP001687">
    <property type="protein sequence ID" value="ACV12496.1"/>
    <property type="molecule type" value="Genomic_DNA"/>
</dbReference>
<evidence type="ECO:0000256" key="1">
    <source>
        <dbReference type="ARBA" id="ARBA00004651"/>
    </source>
</evidence>